<name>A0A5B6UC19_9ROSI</name>
<sequence>MERSEVELIGLNWHRGNLKKRISIGSARPYETPLCKWKGPSLRLILMLVSLVTAAKVGQELFCETRMDSLWVLQPLSCLFAEAVAAVKAIETTLDTGCSRIILEGDAFVVMKGLASNDEDYSDIGPILLTDKALLQRYSMVQISYTRRDGNKATHDLAKFNLNVPTDLSWIDEYPPCFTKP</sequence>
<gene>
    <name evidence="2" type="ORF">EPI10_018422</name>
</gene>
<dbReference type="InterPro" id="IPR044730">
    <property type="entry name" value="RNase_H-like_dom_plant"/>
</dbReference>
<reference evidence="3" key="1">
    <citation type="journal article" date="2019" name="Plant Biotechnol. J.">
        <title>Genome sequencing of the Australian wild diploid species Gossypium australe highlights disease resistance and delayed gland morphogenesis.</title>
        <authorList>
            <person name="Cai Y."/>
            <person name="Cai X."/>
            <person name="Wang Q."/>
            <person name="Wang P."/>
            <person name="Zhang Y."/>
            <person name="Cai C."/>
            <person name="Xu Y."/>
            <person name="Wang K."/>
            <person name="Zhou Z."/>
            <person name="Wang C."/>
            <person name="Geng S."/>
            <person name="Li B."/>
            <person name="Dong Q."/>
            <person name="Hou Y."/>
            <person name="Wang H."/>
            <person name="Ai P."/>
            <person name="Liu Z."/>
            <person name="Yi F."/>
            <person name="Sun M."/>
            <person name="An G."/>
            <person name="Cheng J."/>
            <person name="Zhang Y."/>
            <person name="Shi Q."/>
            <person name="Xie Y."/>
            <person name="Shi X."/>
            <person name="Chang Y."/>
            <person name="Huang F."/>
            <person name="Chen Y."/>
            <person name="Hong S."/>
            <person name="Mi L."/>
            <person name="Sun Q."/>
            <person name="Zhang L."/>
            <person name="Zhou B."/>
            <person name="Peng R."/>
            <person name="Zhang X."/>
            <person name="Liu F."/>
        </authorList>
    </citation>
    <scope>NUCLEOTIDE SEQUENCE [LARGE SCALE GENOMIC DNA]</scope>
    <source>
        <strain evidence="3">cv. PA1801</strain>
    </source>
</reference>
<keyword evidence="2" id="KW-0808">Transferase</keyword>
<comment type="caution">
    <text evidence="2">The sequence shown here is derived from an EMBL/GenBank/DDBJ whole genome shotgun (WGS) entry which is preliminary data.</text>
</comment>
<accession>A0A5B6UC19</accession>
<dbReference type="PANTHER" id="PTHR47723">
    <property type="entry name" value="OS05G0353850 PROTEIN"/>
    <property type="match status" value="1"/>
</dbReference>
<dbReference type="EMBL" id="SMMG02000012">
    <property type="protein sequence ID" value="KAA3455379.1"/>
    <property type="molecule type" value="Genomic_DNA"/>
</dbReference>
<evidence type="ECO:0000259" key="1">
    <source>
        <dbReference type="Pfam" id="PF13456"/>
    </source>
</evidence>
<dbReference type="GO" id="GO:0003964">
    <property type="term" value="F:RNA-directed DNA polymerase activity"/>
    <property type="evidence" value="ECO:0007669"/>
    <property type="project" value="UniProtKB-KW"/>
</dbReference>
<dbReference type="InterPro" id="IPR036397">
    <property type="entry name" value="RNaseH_sf"/>
</dbReference>
<dbReference type="Pfam" id="PF13456">
    <property type="entry name" value="RVT_3"/>
    <property type="match status" value="1"/>
</dbReference>
<dbReference type="Proteomes" id="UP000325315">
    <property type="component" value="Unassembled WGS sequence"/>
</dbReference>
<dbReference type="OrthoDB" id="998887at2759"/>
<dbReference type="AlphaFoldDB" id="A0A5B6UC19"/>
<dbReference type="InterPro" id="IPR053151">
    <property type="entry name" value="RNase_H-like"/>
</dbReference>
<dbReference type="GO" id="GO:0004523">
    <property type="term" value="F:RNA-DNA hybrid ribonuclease activity"/>
    <property type="evidence" value="ECO:0007669"/>
    <property type="project" value="InterPro"/>
</dbReference>
<dbReference type="GO" id="GO:0003676">
    <property type="term" value="F:nucleic acid binding"/>
    <property type="evidence" value="ECO:0007669"/>
    <property type="project" value="InterPro"/>
</dbReference>
<keyword evidence="3" id="KW-1185">Reference proteome</keyword>
<evidence type="ECO:0000313" key="2">
    <source>
        <dbReference type="EMBL" id="KAA3455379.1"/>
    </source>
</evidence>
<dbReference type="InterPro" id="IPR002156">
    <property type="entry name" value="RNaseH_domain"/>
</dbReference>
<protein>
    <submittedName>
        <fullName evidence="2">Reverse transcriptase</fullName>
    </submittedName>
</protein>
<evidence type="ECO:0000313" key="3">
    <source>
        <dbReference type="Proteomes" id="UP000325315"/>
    </source>
</evidence>
<keyword evidence="2" id="KW-0695">RNA-directed DNA polymerase</keyword>
<dbReference type="CDD" id="cd06222">
    <property type="entry name" value="RNase_H_like"/>
    <property type="match status" value="1"/>
</dbReference>
<keyword evidence="2" id="KW-0548">Nucleotidyltransferase</keyword>
<organism evidence="2 3">
    <name type="scientific">Gossypium australe</name>
    <dbReference type="NCBI Taxonomy" id="47621"/>
    <lineage>
        <taxon>Eukaryota</taxon>
        <taxon>Viridiplantae</taxon>
        <taxon>Streptophyta</taxon>
        <taxon>Embryophyta</taxon>
        <taxon>Tracheophyta</taxon>
        <taxon>Spermatophyta</taxon>
        <taxon>Magnoliopsida</taxon>
        <taxon>eudicotyledons</taxon>
        <taxon>Gunneridae</taxon>
        <taxon>Pentapetalae</taxon>
        <taxon>rosids</taxon>
        <taxon>malvids</taxon>
        <taxon>Malvales</taxon>
        <taxon>Malvaceae</taxon>
        <taxon>Malvoideae</taxon>
        <taxon>Gossypium</taxon>
    </lineage>
</organism>
<dbReference type="Gene3D" id="3.30.420.10">
    <property type="entry name" value="Ribonuclease H-like superfamily/Ribonuclease H"/>
    <property type="match status" value="1"/>
</dbReference>
<feature type="domain" description="RNase H type-1" evidence="1">
    <location>
        <begin position="77"/>
        <end position="160"/>
    </location>
</feature>
<dbReference type="PANTHER" id="PTHR47723:SF21">
    <property type="entry name" value="POLYNUCLEOTIDYL TRANSFERASE, RIBONUCLEASE H-LIKE SUPERFAMILY PROTEIN"/>
    <property type="match status" value="1"/>
</dbReference>
<proteinExistence type="predicted"/>